<accession>A0A096FP95</accession>
<dbReference type="InterPro" id="IPR028943">
    <property type="entry name" value="ZorC_EH_Signature_dom"/>
</dbReference>
<dbReference type="RefSeq" id="WP_052084693.1">
    <property type="nucleotide sequence ID" value="NZ_AWOR01000012.1"/>
</dbReference>
<gene>
    <name evidence="2" type="ORF">P353_04775</name>
</gene>
<evidence type="ECO:0000313" key="3">
    <source>
        <dbReference type="Proteomes" id="UP000029553"/>
    </source>
</evidence>
<proteinExistence type="predicted"/>
<organism evidence="2 3">
    <name type="scientific">Comamonas testosteroni</name>
    <name type="common">Pseudomonas testosteroni</name>
    <dbReference type="NCBI Taxonomy" id="285"/>
    <lineage>
        <taxon>Bacteria</taxon>
        <taxon>Pseudomonadati</taxon>
        <taxon>Pseudomonadota</taxon>
        <taxon>Betaproteobacteria</taxon>
        <taxon>Burkholderiales</taxon>
        <taxon>Comamonadaceae</taxon>
        <taxon>Comamonas</taxon>
    </lineage>
</organism>
<sequence>MAGVDHLRALLKNVLLRQGGDNAVNDTEPHFAQVRMAGLELKAKFDGLEAVVPPPEEKRRRALQKFSRALDLSPVEWRYVFAGLSDDDTAGGTLLQNDDGFRRVHAEVDRRISQQCLVRRDWLALCFSYFSCAEEKPELNQNWQTLRADIDRGFDAVCAREGREKTWMQVVREHRDLFGQKPGERLADEMLGGRANDLSKLESIAQVSGTSWLWRSIFAVVLSRIFMLDEAQFLLRLPQLIKLTEINPLHESSVLGACLTRYAQTKLRAEPHADLLDIALERWGNPQVRTRQNLWLHHVDEPVCTMAVAWLAKQDLNHFFTLLKGEAGVDQSRLFYWLRYAEQMTFTRIVLGRDALYDRSTDFVEFRAKNRMRLSNLGNATAANNAVIMQIGSYYFVEFSATGNACYVYEVDKAPFDPTQRELSLTLDLKRGTLRWKHAPAPYKQGVVDGWLNTFDGNMRALGLSINARGGLASLPVAQGRERFNVPANGGSEIVASPVAQNSGLANKGDTQRALAIKELLRARLGALQVEVLDQSHRGGTLQVQLLEMHPQTDHVLRALGFKPKHSNPLIYWKS</sequence>
<feature type="domain" description="Zorya protein ZorC EH" evidence="1">
    <location>
        <begin position="114"/>
        <end position="422"/>
    </location>
</feature>
<comment type="caution">
    <text evidence="2">The sequence shown here is derived from an EMBL/GenBank/DDBJ whole genome shotgun (WGS) entry which is preliminary data.</text>
</comment>
<reference evidence="2 3" key="1">
    <citation type="submission" date="2013-09" db="EMBL/GenBank/DDBJ databases">
        <title>High correlation between genotypes and phenotypes of environmental bacteria Comamonas testosteroni strains.</title>
        <authorList>
            <person name="Liu L."/>
            <person name="Zhu W."/>
            <person name="Xia X."/>
            <person name="Xu B."/>
            <person name="Luo M."/>
            <person name="Wang G."/>
        </authorList>
    </citation>
    <scope>NUCLEOTIDE SEQUENCE [LARGE SCALE GENOMIC DNA]</scope>
    <source>
        <strain evidence="2 3">JL40</strain>
    </source>
</reference>
<protein>
    <recommendedName>
        <fullName evidence="1">Zorya protein ZorC EH domain-containing protein</fullName>
    </recommendedName>
</protein>
<dbReference type="Proteomes" id="UP000029553">
    <property type="component" value="Unassembled WGS sequence"/>
</dbReference>
<dbReference type="AlphaFoldDB" id="A0A096FP95"/>
<dbReference type="Pfam" id="PF15611">
    <property type="entry name" value="EH_Signature"/>
    <property type="match status" value="1"/>
</dbReference>
<name>A0A096FP95_COMTE</name>
<dbReference type="EMBL" id="AWOR01000012">
    <property type="protein sequence ID" value="KGH31558.1"/>
    <property type="molecule type" value="Genomic_DNA"/>
</dbReference>
<dbReference type="InterPro" id="IPR049659">
    <property type="entry name" value="ZorC-like_t1"/>
</dbReference>
<dbReference type="NCBIfam" id="NF041789">
    <property type="entry name" value="anti-phage_ZorC"/>
    <property type="match status" value="1"/>
</dbReference>
<evidence type="ECO:0000259" key="1">
    <source>
        <dbReference type="Pfam" id="PF15611"/>
    </source>
</evidence>
<evidence type="ECO:0000313" key="2">
    <source>
        <dbReference type="EMBL" id="KGH31558.1"/>
    </source>
</evidence>